<feature type="region of interest" description="Disordered" evidence="2">
    <location>
        <begin position="318"/>
        <end position="340"/>
    </location>
</feature>
<dbReference type="EC" id="2.7.7.49" evidence="1"/>
<organism evidence="4 5">
    <name type="scientific">Ladona fulva</name>
    <name type="common">Scarce chaser dragonfly</name>
    <name type="synonym">Libellula fulva</name>
    <dbReference type="NCBI Taxonomy" id="123851"/>
    <lineage>
        <taxon>Eukaryota</taxon>
        <taxon>Metazoa</taxon>
        <taxon>Ecdysozoa</taxon>
        <taxon>Arthropoda</taxon>
        <taxon>Hexapoda</taxon>
        <taxon>Insecta</taxon>
        <taxon>Pterygota</taxon>
        <taxon>Palaeoptera</taxon>
        <taxon>Odonata</taxon>
        <taxon>Epiprocta</taxon>
        <taxon>Anisoptera</taxon>
        <taxon>Libelluloidea</taxon>
        <taxon>Libellulidae</taxon>
        <taxon>Ladona</taxon>
    </lineage>
</organism>
<dbReference type="PANTHER" id="PTHR37984:SF5">
    <property type="entry name" value="PROTEIN NYNRIN-LIKE"/>
    <property type="match status" value="1"/>
</dbReference>
<accession>A0A8K0KCQ4</accession>
<feature type="domain" description="Integrase catalytic" evidence="3">
    <location>
        <begin position="120"/>
        <end position="279"/>
    </location>
</feature>
<dbReference type="EMBL" id="KZ308641">
    <property type="protein sequence ID" value="KAG8232681.1"/>
    <property type="molecule type" value="Genomic_DNA"/>
</dbReference>
<dbReference type="PROSITE" id="PS50994">
    <property type="entry name" value="INTEGRASE"/>
    <property type="match status" value="1"/>
</dbReference>
<dbReference type="InterPro" id="IPR012337">
    <property type="entry name" value="RNaseH-like_sf"/>
</dbReference>
<reference evidence="4" key="2">
    <citation type="submission" date="2017-10" db="EMBL/GenBank/DDBJ databases">
        <title>Ladona fulva Genome sequencing and assembly.</title>
        <authorList>
            <person name="Murali S."/>
            <person name="Richards S."/>
            <person name="Bandaranaike D."/>
            <person name="Bellair M."/>
            <person name="Blankenburg K."/>
            <person name="Chao H."/>
            <person name="Dinh H."/>
            <person name="Doddapaneni H."/>
            <person name="Dugan-Rocha S."/>
            <person name="Elkadiri S."/>
            <person name="Gnanaolivu R."/>
            <person name="Hernandez B."/>
            <person name="Skinner E."/>
            <person name="Javaid M."/>
            <person name="Lee S."/>
            <person name="Li M."/>
            <person name="Ming W."/>
            <person name="Munidasa M."/>
            <person name="Muniz J."/>
            <person name="Nguyen L."/>
            <person name="Hughes D."/>
            <person name="Osuji N."/>
            <person name="Pu L.-L."/>
            <person name="Puazo M."/>
            <person name="Qu C."/>
            <person name="Quiroz J."/>
            <person name="Raj R."/>
            <person name="Weissenberger G."/>
            <person name="Xin Y."/>
            <person name="Zou X."/>
            <person name="Han Y."/>
            <person name="Worley K."/>
            <person name="Muzny D."/>
            <person name="Gibbs R."/>
        </authorList>
    </citation>
    <scope>NUCLEOTIDE SEQUENCE</scope>
    <source>
        <strain evidence="4">Sampled in the wild</strain>
    </source>
</reference>
<keyword evidence="5" id="KW-1185">Reference proteome</keyword>
<protein>
    <recommendedName>
        <fullName evidence="1">RNA-directed DNA polymerase</fullName>
        <ecNumber evidence="1">2.7.7.49</ecNumber>
    </recommendedName>
</protein>
<proteinExistence type="predicted"/>
<dbReference type="Pfam" id="PF17921">
    <property type="entry name" value="Integrase_H2C2"/>
    <property type="match status" value="1"/>
</dbReference>
<gene>
    <name evidence="4" type="ORF">J437_LFUL009928</name>
</gene>
<dbReference type="Proteomes" id="UP000792457">
    <property type="component" value="Unassembled WGS sequence"/>
</dbReference>
<dbReference type="InterPro" id="IPR001584">
    <property type="entry name" value="Integrase_cat-core"/>
</dbReference>
<dbReference type="Gene3D" id="3.30.420.10">
    <property type="entry name" value="Ribonuclease H-like superfamily/Ribonuclease H"/>
    <property type="match status" value="1"/>
</dbReference>
<dbReference type="InterPro" id="IPR041588">
    <property type="entry name" value="Integrase_H2C2"/>
</dbReference>
<reference evidence="4" key="1">
    <citation type="submission" date="2013-04" db="EMBL/GenBank/DDBJ databases">
        <authorList>
            <person name="Qu J."/>
            <person name="Murali S.C."/>
            <person name="Bandaranaike D."/>
            <person name="Bellair M."/>
            <person name="Blankenburg K."/>
            <person name="Chao H."/>
            <person name="Dinh H."/>
            <person name="Doddapaneni H."/>
            <person name="Downs B."/>
            <person name="Dugan-Rocha S."/>
            <person name="Elkadiri S."/>
            <person name="Gnanaolivu R.D."/>
            <person name="Hernandez B."/>
            <person name="Javaid M."/>
            <person name="Jayaseelan J.C."/>
            <person name="Lee S."/>
            <person name="Li M."/>
            <person name="Ming W."/>
            <person name="Munidasa M."/>
            <person name="Muniz J."/>
            <person name="Nguyen L."/>
            <person name="Ongeri F."/>
            <person name="Osuji N."/>
            <person name="Pu L.-L."/>
            <person name="Puazo M."/>
            <person name="Qu C."/>
            <person name="Quiroz J."/>
            <person name="Raj R."/>
            <person name="Weissenberger G."/>
            <person name="Xin Y."/>
            <person name="Zou X."/>
            <person name="Han Y."/>
            <person name="Richards S."/>
            <person name="Worley K."/>
            <person name="Muzny D."/>
            <person name="Gibbs R."/>
        </authorList>
    </citation>
    <scope>NUCLEOTIDE SEQUENCE</scope>
    <source>
        <strain evidence="4">Sampled in the wild</strain>
    </source>
</reference>
<dbReference type="Gene3D" id="1.10.340.70">
    <property type="match status" value="1"/>
</dbReference>
<dbReference type="GO" id="GO:0003964">
    <property type="term" value="F:RNA-directed DNA polymerase activity"/>
    <property type="evidence" value="ECO:0007669"/>
    <property type="project" value="UniProtKB-EC"/>
</dbReference>
<dbReference type="AlphaFoldDB" id="A0A8K0KCQ4"/>
<dbReference type="PANTHER" id="PTHR37984">
    <property type="entry name" value="PROTEIN CBG26694"/>
    <property type="match status" value="1"/>
</dbReference>
<dbReference type="SUPFAM" id="SSF53098">
    <property type="entry name" value="Ribonuclease H-like"/>
    <property type="match status" value="1"/>
</dbReference>
<comment type="caution">
    <text evidence="4">The sequence shown here is derived from an EMBL/GenBank/DDBJ whole genome shotgun (WGS) entry which is preliminary data.</text>
</comment>
<evidence type="ECO:0000259" key="3">
    <source>
        <dbReference type="PROSITE" id="PS50994"/>
    </source>
</evidence>
<dbReference type="OrthoDB" id="425619at2759"/>
<evidence type="ECO:0000256" key="2">
    <source>
        <dbReference type="SAM" id="MobiDB-lite"/>
    </source>
</evidence>
<dbReference type="GO" id="GO:0015074">
    <property type="term" value="P:DNA integration"/>
    <property type="evidence" value="ECO:0007669"/>
    <property type="project" value="InterPro"/>
</dbReference>
<sequence>MPGITADEMRTKQAADTELLKIMECFEGEGDQVDFSRWTERGFLMLNGVLYRYSEDCDESEAQLVVSRSLVPRILEEYHDAPTAGHYVIEKTFQKIASHYYWTGMRQDIRKYVKGCLECQRYKPDNLKPAGLLQTPVQNQRFEKLPLGILVVEDTATRWVFPLKEATAAACFKCLVDEVILRYGTPRRVISDNGPQFVSEVMQKVAHCLGFKQSLIPVYHPEANPTERKNRDLKTQLGIHVATCHSQWREHLPSIQFAMNSTSNQYTGHTAAYLSFSRELRSPGDVQHDMRAIIDGSPFVPQITPYLRTFALALKEAKEKQQTEQDQQKKAGDQKRRVNPDFQIGDKVLVNLHPINRAQQGFSSKLAPRRDGPYVVVAKKSPSSFQIARVDNPGTPVGVYHASALHPFTPTYEEGTPLPVHPLRKRGRPRRCVAVPQRQDAALDNGTNVAFKFDIQTCTSCDWDGYSRFPAEQYSMKLRSRIEFDVFLNLQKNRQNSLPPSASLNKLVSSTWTTASAPGGSGAPVFILIHSPGIRLWCPSLSDAKH</sequence>
<dbReference type="InterPro" id="IPR036397">
    <property type="entry name" value="RNaseH_sf"/>
</dbReference>
<feature type="compositionally biased region" description="Basic and acidic residues" evidence="2">
    <location>
        <begin position="318"/>
        <end position="339"/>
    </location>
</feature>
<evidence type="ECO:0000313" key="5">
    <source>
        <dbReference type="Proteomes" id="UP000792457"/>
    </source>
</evidence>
<evidence type="ECO:0000256" key="1">
    <source>
        <dbReference type="ARBA" id="ARBA00012493"/>
    </source>
</evidence>
<dbReference type="GO" id="GO:0003676">
    <property type="term" value="F:nucleic acid binding"/>
    <property type="evidence" value="ECO:0007669"/>
    <property type="project" value="InterPro"/>
</dbReference>
<dbReference type="FunFam" id="1.10.340.70:FF:000001">
    <property type="entry name" value="Retrovirus-related Pol polyprotein from transposon gypsy-like Protein"/>
    <property type="match status" value="1"/>
</dbReference>
<dbReference type="InterPro" id="IPR050951">
    <property type="entry name" value="Retrovirus_Pol_polyprotein"/>
</dbReference>
<evidence type="ECO:0000313" key="4">
    <source>
        <dbReference type="EMBL" id="KAG8232681.1"/>
    </source>
</evidence>
<name>A0A8K0KCQ4_LADFU</name>